<dbReference type="Proteomes" id="UP000027182">
    <property type="component" value="Chromosome"/>
</dbReference>
<dbReference type="InterPro" id="IPR058861">
    <property type="entry name" value="MIB_arm"/>
</dbReference>
<feature type="compositionally biased region" description="Pro residues" evidence="1">
    <location>
        <begin position="103"/>
        <end position="114"/>
    </location>
</feature>
<dbReference type="RefSeq" id="WP_013954855.1">
    <property type="nucleotide sequence ID" value="NZ_CP005933.1"/>
</dbReference>
<name>A0A059Y8P6_MYCBV</name>
<dbReference type="EMBL" id="CP005933">
    <property type="protein sequence ID" value="AIA34056.1"/>
    <property type="molecule type" value="Genomic_DNA"/>
</dbReference>
<feature type="domain" description="IgG-blocking virulence" evidence="2">
    <location>
        <begin position="337"/>
        <end position="537"/>
    </location>
</feature>
<accession>A0A059Y8P6</accession>
<feature type="domain" description="Mycoplasma immunoglobulin binding protein arm" evidence="3">
    <location>
        <begin position="183"/>
        <end position="331"/>
    </location>
</feature>
<feature type="region of interest" description="Disordered" evidence="1">
    <location>
        <begin position="585"/>
        <end position="605"/>
    </location>
</feature>
<feature type="domain" description="Mycoplasma immunoglobulin binding protein M2" evidence="4">
    <location>
        <begin position="547"/>
        <end position="740"/>
    </location>
</feature>
<protein>
    <submittedName>
        <fullName evidence="5">Transmembrane protein</fullName>
    </submittedName>
</protein>
<evidence type="ECO:0000259" key="3">
    <source>
        <dbReference type="Pfam" id="PF26361"/>
    </source>
</evidence>
<keyword evidence="5" id="KW-0812">Transmembrane</keyword>
<organism evidence="5 6">
    <name type="scientific">Mycoplasmopsis bovis CQ-W70</name>
    <dbReference type="NCBI Taxonomy" id="1316930"/>
    <lineage>
        <taxon>Bacteria</taxon>
        <taxon>Bacillati</taxon>
        <taxon>Mycoplasmatota</taxon>
        <taxon>Mycoplasmoidales</taxon>
        <taxon>Metamycoplasmataceae</taxon>
        <taxon>Mycoplasmopsis</taxon>
    </lineage>
</organism>
<reference evidence="5 6" key="1">
    <citation type="submission" date="2013-04" db="EMBL/GenBank/DDBJ databases">
        <authorList>
            <person name="Lin L."/>
            <person name="Zeng Z."/>
            <person name="Xie J."/>
            <person name="Luo L."/>
            <person name="Yang Z."/>
            <person name="Liang W."/>
            <person name="Lin H."/>
            <person name="Dong C."/>
            <person name="Sun Y."/>
        </authorList>
    </citation>
    <scope>NUCLEOTIDE SEQUENCE [LARGE SCALE GENOMIC DNA]</scope>
    <source>
        <strain evidence="5 6">CQ-W70</strain>
    </source>
</reference>
<dbReference type="Pfam" id="PF26361">
    <property type="entry name" value="MIB_arm"/>
    <property type="match status" value="1"/>
</dbReference>
<sequence>MSVLKKKKSRVLILATTAGVIASFSSGAIIYNASSDNSLGMILFSSEDKSLLHPSNNVDYSRTIDSITDKNIKELSKQPKIEKPIEKKIEEKITPPKVEEVPKPPTAAPEPPRITPEVKNYRPEISPLVQRSEKVKIFGVEVNATVLARPDRVVSQKDKDKGIANISGYQNVTVSKLLNIEVTAELEQKVAQNALGGEEGKGIGLFGNNLTLVANQIGITEGLDKAEAVLIKQNPNTWNENIHRYKQLLDSGNFIKFLKPGKEDEYRRLEKEGFKSLNQKYIWIIANLDQSKFTKISQKSLDYLKKGLAIDPRNAIINANGEIDSLVWNVPDQYNKVTSRLSRDNSTRRVFDFDQWYLRSSDSIVQGKYHGWNKTDKTNEYSSYGISTGDGIKVFELTRQNPVNDGSKRNSGIVVEIDAANSSGYGKLKNLINKFKSEKKEITSYRIFNMGETSPTQEFKEILKSLPDNLPQLELFFSAQATNTSSLIALKDKNIKELSLYTMGNSLLDSWSFNPWSLNKVEWINTNDYNVSSQYPPNTPIATRISFDTVAFDQEDYLKEGDYDRINNGLRMVYFVRNNEPFFQGRHGSGTEPDSSEGGNSYPTGLDFSRVPKIKSLRGLVFHDIEKPNNGSRKIKRLTLANSNSSFEITSDELSAAGLENLAIGEPEQPKIFFSNGYSTNSMKITLKQGHTKLDPAAIDNLNKYYQYSDALKAGGKKVKVDSNATELKTQLQQLGFMVEEDNGLTFT</sequence>
<keyword evidence="5" id="KW-0472">Membrane</keyword>
<dbReference type="AlphaFoldDB" id="A0A059Y8P6"/>
<dbReference type="InterPro" id="IPR058860">
    <property type="entry name" value="MIB_M2"/>
</dbReference>
<dbReference type="SMR" id="A0A059Y8P6"/>
<dbReference type="KEGG" id="mbq:K668_02390"/>
<dbReference type="Pfam" id="PF26360">
    <property type="entry name" value="MIB_M1"/>
    <property type="match status" value="1"/>
</dbReference>
<evidence type="ECO:0000313" key="6">
    <source>
        <dbReference type="Proteomes" id="UP000027182"/>
    </source>
</evidence>
<evidence type="ECO:0000259" key="2">
    <source>
        <dbReference type="Pfam" id="PF26360"/>
    </source>
</evidence>
<dbReference type="HOGENOM" id="CLU_020577_0_0_14"/>
<dbReference type="Pfam" id="PF26364">
    <property type="entry name" value="MIB_M2"/>
    <property type="match status" value="1"/>
</dbReference>
<gene>
    <name evidence="5" type="ORF">K668_02390</name>
</gene>
<evidence type="ECO:0000256" key="1">
    <source>
        <dbReference type="SAM" id="MobiDB-lite"/>
    </source>
</evidence>
<dbReference type="InterPro" id="IPR030941">
    <property type="entry name" value="Predic_Ig_block"/>
</dbReference>
<dbReference type="NCBIfam" id="TIGR04526">
    <property type="entry name" value="predic_Ig_block"/>
    <property type="match status" value="1"/>
</dbReference>
<evidence type="ECO:0000259" key="4">
    <source>
        <dbReference type="Pfam" id="PF26364"/>
    </source>
</evidence>
<evidence type="ECO:0000313" key="5">
    <source>
        <dbReference type="EMBL" id="AIA34056.1"/>
    </source>
</evidence>
<dbReference type="NCBIfam" id="TIGR04524">
    <property type="entry name" value="mycoplas_M_dom"/>
    <property type="match status" value="1"/>
</dbReference>
<feature type="region of interest" description="Disordered" evidence="1">
    <location>
        <begin position="98"/>
        <end position="118"/>
    </location>
</feature>
<proteinExistence type="predicted"/>
<dbReference type="PATRIC" id="fig|1316930.3.peg.490"/>
<dbReference type="InterPro" id="IPR030942">
    <property type="entry name" value="Mycoplas_M_dom"/>
</dbReference>